<comment type="caution">
    <text evidence="2">The sequence shown here is derived from an EMBL/GenBank/DDBJ whole genome shotgun (WGS) entry which is preliminary data.</text>
</comment>
<proteinExistence type="predicted"/>
<dbReference type="PROSITE" id="PS51257">
    <property type="entry name" value="PROKAR_LIPOPROTEIN"/>
    <property type="match status" value="1"/>
</dbReference>
<keyword evidence="1" id="KW-0732">Signal</keyword>
<organism evidence="2 3">
    <name type="scientific">Ottowia thiooxydans</name>
    <dbReference type="NCBI Taxonomy" id="219182"/>
    <lineage>
        <taxon>Bacteria</taxon>
        <taxon>Pseudomonadati</taxon>
        <taxon>Pseudomonadota</taxon>
        <taxon>Betaproteobacteria</taxon>
        <taxon>Burkholderiales</taxon>
        <taxon>Comamonadaceae</taxon>
        <taxon>Ottowia</taxon>
    </lineage>
</organism>
<accession>A0ABV2QEJ6</accession>
<reference evidence="2 3" key="1">
    <citation type="submission" date="2024-06" db="EMBL/GenBank/DDBJ databases">
        <title>Sorghum-associated microbial communities from plants grown in Nebraska, USA.</title>
        <authorList>
            <person name="Schachtman D."/>
        </authorList>
    </citation>
    <scope>NUCLEOTIDE SEQUENCE [LARGE SCALE GENOMIC DNA]</scope>
    <source>
        <strain evidence="2 3">2709</strain>
    </source>
</reference>
<evidence type="ECO:0000256" key="1">
    <source>
        <dbReference type="SAM" id="SignalP"/>
    </source>
</evidence>
<sequence>MKRVSLSFAIALTFIVAGCATPTTGVVPLSDGLRKVTHQTNAGVFYNAEQLKADAIKEASSSCEKDGKKFRLLDITQRPPRPLGAWPEAEVLFKCE</sequence>
<feature type="signal peptide" evidence="1">
    <location>
        <begin position="1"/>
        <end position="19"/>
    </location>
</feature>
<protein>
    <recommendedName>
        <fullName evidence="4">Lipoprotein</fullName>
    </recommendedName>
</protein>
<evidence type="ECO:0008006" key="4">
    <source>
        <dbReference type="Google" id="ProtNLM"/>
    </source>
</evidence>
<dbReference type="Proteomes" id="UP001549320">
    <property type="component" value="Unassembled WGS sequence"/>
</dbReference>
<gene>
    <name evidence="2" type="ORF">ABIE13_004582</name>
</gene>
<keyword evidence="3" id="KW-1185">Reference proteome</keyword>
<dbReference type="RefSeq" id="WP_354447553.1">
    <property type="nucleotide sequence ID" value="NZ_JBEPSH010000009.1"/>
</dbReference>
<evidence type="ECO:0000313" key="3">
    <source>
        <dbReference type="Proteomes" id="UP001549320"/>
    </source>
</evidence>
<evidence type="ECO:0000313" key="2">
    <source>
        <dbReference type="EMBL" id="MET4579454.1"/>
    </source>
</evidence>
<dbReference type="EMBL" id="JBEPSH010000009">
    <property type="protein sequence ID" value="MET4579454.1"/>
    <property type="molecule type" value="Genomic_DNA"/>
</dbReference>
<feature type="chain" id="PRO_5045493675" description="Lipoprotein" evidence="1">
    <location>
        <begin position="20"/>
        <end position="96"/>
    </location>
</feature>
<name>A0ABV2QEJ6_9BURK</name>